<protein>
    <submittedName>
        <fullName evidence="3">PiggyBac transposable element-derived protein 4</fullName>
    </submittedName>
</protein>
<dbReference type="Proteomes" id="UP000735302">
    <property type="component" value="Unassembled WGS sequence"/>
</dbReference>
<gene>
    <name evidence="3" type="ORF">PoB_005423500</name>
</gene>
<dbReference type="PANTHER" id="PTHR46599">
    <property type="entry name" value="PIGGYBAC TRANSPOSABLE ELEMENT-DERIVED PROTEIN 4"/>
    <property type="match status" value="1"/>
</dbReference>
<dbReference type="PANTHER" id="PTHR46599:SF3">
    <property type="entry name" value="PIGGYBAC TRANSPOSABLE ELEMENT-DERIVED PROTEIN 4"/>
    <property type="match status" value="1"/>
</dbReference>
<dbReference type="Pfam" id="PF13843">
    <property type="entry name" value="DDE_Tnp_1_7"/>
    <property type="match status" value="1"/>
</dbReference>
<evidence type="ECO:0000313" key="4">
    <source>
        <dbReference type="Proteomes" id="UP000735302"/>
    </source>
</evidence>
<sequence length="166" mass="19168">MAPLRISFLIMSVYDLLPSSANLVRWGKKDDPTCPLCQGVQSGFLPDHCTQMDAFLCLFTEQIVDGLVVSINNYAQMRCLQNNPPRKRSRFGNRYPVTQAELYKFFAVVTLIGLDPKPATKDIWSRSWYYLMPAFHQLFYREKFLSIFQTKDTGLPESETRSARKI</sequence>
<comment type="caution">
    <text evidence="3">The sequence shown here is derived from an EMBL/GenBank/DDBJ whole genome shotgun (WGS) entry which is preliminary data.</text>
</comment>
<dbReference type="InterPro" id="IPR029526">
    <property type="entry name" value="PGBD"/>
</dbReference>
<evidence type="ECO:0000256" key="1">
    <source>
        <dbReference type="SAM" id="SignalP"/>
    </source>
</evidence>
<proteinExistence type="predicted"/>
<dbReference type="AlphaFoldDB" id="A0AAV4C4X2"/>
<name>A0AAV4C4X2_9GAST</name>
<feature type="signal peptide" evidence="1">
    <location>
        <begin position="1"/>
        <end position="21"/>
    </location>
</feature>
<evidence type="ECO:0000259" key="2">
    <source>
        <dbReference type="Pfam" id="PF13843"/>
    </source>
</evidence>
<accession>A0AAV4C4X2</accession>
<keyword evidence="1" id="KW-0732">Signal</keyword>
<keyword evidence="4" id="KW-1185">Reference proteome</keyword>
<evidence type="ECO:0000313" key="3">
    <source>
        <dbReference type="EMBL" id="GFO27730.1"/>
    </source>
</evidence>
<dbReference type="EMBL" id="BLXT01005946">
    <property type="protein sequence ID" value="GFO27730.1"/>
    <property type="molecule type" value="Genomic_DNA"/>
</dbReference>
<feature type="chain" id="PRO_5043461469" evidence="1">
    <location>
        <begin position="22"/>
        <end position="166"/>
    </location>
</feature>
<feature type="domain" description="PiggyBac transposable element-derived protein" evidence="2">
    <location>
        <begin position="52"/>
        <end position="150"/>
    </location>
</feature>
<reference evidence="3 4" key="1">
    <citation type="journal article" date="2021" name="Elife">
        <title>Chloroplast acquisition without the gene transfer in kleptoplastic sea slugs, Plakobranchus ocellatus.</title>
        <authorList>
            <person name="Maeda T."/>
            <person name="Takahashi S."/>
            <person name="Yoshida T."/>
            <person name="Shimamura S."/>
            <person name="Takaki Y."/>
            <person name="Nagai Y."/>
            <person name="Toyoda A."/>
            <person name="Suzuki Y."/>
            <person name="Arimoto A."/>
            <person name="Ishii H."/>
            <person name="Satoh N."/>
            <person name="Nishiyama T."/>
            <person name="Hasebe M."/>
            <person name="Maruyama T."/>
            <person name="Minagawa J."/>
            <person name="Obokata J."/>
            <person name="Shigenobu S."/>
        </authorList>
    </citation>
    <scope>NUCLEOTIDE SEQUENCE [LARGE SCALE GENOMIC DNA]</scope>
</reference>
<organism evidence="3 4">
    <name type="scientific">Plakobranchus ocellatus</name>
    <dbReference type="NCBI Taxonomy" id="259542"/>
    <lineage>
        <taxon>Eukaryota</taxon>
        <taxon>Metazoa</taxon>
        <taxon>Spiralia</taxon>
        <taxon>Lophotrochozoa</taxon>
        <taxon>Mollusca</taxon>
        <taxon>Gastropoda</taxon>
        <taxon>Heterobranchia</taxon>
        <taxon>Euthyneura</taxon>
        <taxon>Panpulmonata</taxon>
        <taxon>Sacoglossa</taxon>
        <taxon>Placobranchoidea</taxon>
        <taxon>Plakobranchidae</taxon>
        <taxon>Plakobranchus</taxon>
    </lineage>
</organism>